<evidence type="ECO:0008006" key="10">
    <source>
        <dbReference type="Google" id="ProtNLM"/>
    </source>
</evidence>
<feature type="transmembrane region" description="Helical" evidence="7">
    <location>
        <begin position="184"/>
        <end position="203"/>
    </location>
</feature>
<evidence type="ECO:0000256" key="3">
    <source>
        <dbReference type="ARBA" id="ARBA00022692"/>
    </source>
</evidence>
<dbReference type="AlphaFoldDB" id="A0ABD2N5E8"/>
<dbReference type="PANTHER" id="PTHR11662:SF336">
    <property type="entry name" value="LP19554P"/>
    <property type="match status" value="1"/>
</dbReference>
<proteinExistence type="predicted"/>
<keyword evidence="4" id="KW-0769">Symport</keyword>
<feature type="transmembrane region" description="Helical" evidence="7">
    <location>
        <begin position="322"/>
        <end position="340"/>
    </location>
</feature>
<comment type="caution">
    <text evidence="8">The sequence shown here is derived from an EMBL/GenBank/DDBJ whole genome shotgun (WGS) entry which is preliminary data.</text>
</comment>
<dbReference type="Pfam" id="PF07690">
    <property type="entry name" value="MFS_1"/>
    <property type="match status" value="1"/>
</dbReference>
<feature type="transmembrane region" description="Helical" evidence="7">
    <location>
        <begin position="246"/>
        <end position="273"/>
    </location>
</feature>
<keyword evidence="5 7" id="KW-1133">Transmembrane helix</keyword>
<dbReference type="InterPro" id="IPR011701">
    <property type="entry name" value="MFS"/>
</dbReference>
<evidence type="ECO:0000256" key="5">
    <source>
        <dbReference type="ARBA" id="ARBA00022989"/>
    </source>
</evidence>
<keyword evidence="6 7" id="KW-0472">Membrane</keyword>
<feature type="transmembrane region" description="Helical" evidence="7">
    <location>
        <begin position="378"/>
        <end position="402"/>
    </location>
</feature>
<feature type="transmembrane region" description="Helical" evidence="7">
    <location>
        <begin position="414"/>
        <end position="436"/>
    </location>
</feature>
<feature type="transmembrane region" description="Helical" evidence="7">
    <location>
        <begin position="155"/>
        <end position="178"/>
    </location>
</feature>
<evidence type="ECO:0000313" key="8">
    <source>
        <dbReference type="EMBL" id="KAL3273981.1"/>
    </source>
</evidence>
<feature type="transmembrane region" description="Helical" evidence="7">
    <location>
        <begin position="346"/>
        <end position="366"/>
    </location>
</feature>
<dbReference type="Gene3D" id="1.20.1250.20">
    <property type="entry name" value="MFS general substrate transporter like domains"/>
    <property type="match status" value="1"/>
</dbReference>
<dbReference type="Proteomes" id="UP001516400">
    <property type="component" value="Unassembled WGS sequence"/>
</dbReference>
<keyword evidence="9" id="KW-1185">Reference proteome</keyword>
<feature type="transmembrane region" description="Helical" evidence="7">
    <location>
        <begin position="37"/>
        <end position="60"/>
    </location>
</feature>
<protein>
    <recommendedName>
        <fullName evidence="10">Inorganic phosphate cotransporter</fullName>
    </recommendedName>
</protein>
<accession>A0ABD2N5E8</accession>
<dbReference type="PANTHER" id="PTHR11662">
    <property type="entry name" value="SOLUTE CARRIER FAMILY 17"/>
    <property type="match status" value="1"/>
</dbReference>
<keyword evidence="3 7" id="KW-0812">Transmembrane</keyword>
<comment type="subcellular location">
    <subcellularLocation>
        <location evidence="1">Membrane</location>
        <topology evidence="1">Multi-pass membrane protein</topology>
    </subcellularLocation>
</comment>
<name>A0ABD2N5E8_9CUCU</name>
<keyword evidence="2" id="KW-0813">Transport</keyword>
<sequence>MLYPMNIGVDNLCEFHGSQDKEGFRIILFRSVSEKPPYRMCIGIMILCTTALNYCFRTFFPITLIAMIKKNNTEVLSNGTRITKELPDYGPRFKWPAFVEGQLLGAYFYGYTVGSLPGGPIAEFFGPYWTITGCQYPALHGLIAAWAPPNEKGSFVACLMGNVLGAVITQAAVGYLVARLEWYWGFYFTGLMAALFIVSWVILVSDQPNKSWFCSAKEVDFILEQQQGSVQSGRSKQPFLKMATSIPFIILVICQFGNLWSLYLLLTVVPKFMADVLKFDIENVGFLTSTPSISRFVCGFIFGGIADFLLKRELLRKVVIRKGFIIFSHIIPGITLFLYIVVGDNVAVSVALIIIVMAFNGASVVTSTGNPQDLAPNFAGTQIGIMNFFGSMPGFIIPAMVAEITKEKSELPEWIIIFGISGILYIISGVVFILFGSVEIQPWNQKQDARPPSTT</sequence>
<evidence type="ECO:0000313" key="9">
    <source>
        <dbReference type="Proteomes" id="UP001516400"/>
    </source>
</evidence>
<reference evidence="8 9" key="1">
    <citation type="journal article" date="2021" name="BMC Biol.">
        <title>Horizontally acquired antibacterial genes associated with adaptive radiation of ladybird beetles.</title>
        <authorList>
            <person name="Li H.S."/>
            <person name="Tang X.F."/>
            <person name="Huang Y.H."/>
            <person name="Xu Z.Y."/>
            <person name="Chen M.L."/>
            <person name="Du X.Y."/>
            <person name="Qiu B.Y."/>
            <person name="Chen P.T."/>
            <person name="Zhang W."/>
            <person name="Slipinski A."/>
            <person name="Escalona H.E."/>
            <person name="Waterhouse R.M."/>
            <person name="Zwick A."/>
            <person name="Pang H."/>
        </authorList>
    </citation>
    <scope>NUCLEOTIDE SEQUENCE [LARGE SCALE GENOMIC DNA]</scope>
    <source>
        <strain evidence="8">SYSU2018</strain>
    </source>
</reference>
<dbReference type="SUPFAM" id="SSF103473">
    <property type="entry name" value="MFS general substrate transporter"/>
    <property type="match status" value="1"/>
</dbReference>
<evidence type="ECO:0000256" key="7">
    <source>
        <dbReference type="SAM" id="Phobius"/>
    </source>
</evidence>
<dbReference type="EMBL" id="JABFTP020000062">
    <property type="protein sequence ID" value="KAL3273981.1"/>
    <property type="molecule type" value="Genomic_DNA"/>
</dbReference>
<dbReference type="GO" id="GO:0015293">
    <property type="term" value="F:symporter activity"/>
    <property type="evidence" value="ECO:0007669"/>
    <property type="project" value="UniProtKB-KW"/>
</dbReference>
<feature type="transmembrane region" description="Helical" evidence="7">
    <location>
        <begin position="293"/>
        <end position="310"/>
    </location>
</feature>
<dbReference type="InterPro" id="IPR050382">
    <property type="entry name" value="MFS_Na/Anion_cotransporter"/>
</dbReference>
<evidence type="ECO:0000256" key="2">
    <source>
        <dbReference type="ARBA" id="ARBA00022448"/>
    </source>
</evidence>
<gene>
    <name evidence="8" type="ORF">HHI36_015400</name>
</gene>
<evidence type="ECO:0000256" key="4">
    <source>
        <dbReference type="ARBA" id="ARBA00022847"/>
    </source>
</evidence>
<evidence type="ECO:0000256" key="1">
    <source>
        <dbReference type="ARBA" id="ARBA00004141"/>
    </source>
</evidence>
<organism evidence="8 9">
    <name type="scientific">Cryptolaemus montrouzieri</name>
    <dbReference type="NCBI Taxonomy" id="559131"/>
    <lineage>
        <taxon>Eukaryota</taxon>
        <taxon>Metazoa</taxon>
        <taxon>Ecdysozoa</taxon>
        <taxon>Arthropoda</taxon>
        <taxon>Hexapoda</taxon>
        <taxon>Insecta</taxon>
        <taxon>Pterygota</taxon>
        <taxon>Neoptera</taxon>
        <taxon>Endopterygota</taxon>
        <taxon>Coleoptera</taxon>
        <taxon>Polyphaga</taxon>
        <taxon>Cucujiformia</taxon>
        <taxon>Coccinelloidea</taxon>
        <taxon>Coccinellidae</taxon>
        <taxon>Scymninae</taxon>
        <taxon>Scymnini</taxon>
        <taxon>Cryptolaemus</taxon>
    </lineage>
</organism>
<dbReference type="GO" id="GO:0016020">
    <property type="term" value="C:membrane"/>
    <property type="evidence" value="ECO:0007669"/>
    <property type="project" value="UniProtKB-SubCell"/>
</dbReference>
<dbReference type="FunFam" id="1.20.1250.20:FF:000003">
    <property type="entry name" value="Solute carrier family 17 member 3"/>
    <property type="match status" value="1"/>
</dbReference>
<evidence type="ECO:0000256" key="6">
    <source>
        <dbReference type="ARBA" id="ARBA00023136"/>
    </source>
</evidence>
<dbReference type="InterPro" id="IPR036259">
    <property type="entry name" value="MFS_trans_sf"/>
</dbReference>